<proteinExistence type="inferred from homology"/>
<gene>
    <name evidence="9" type="primary">LOC110777746</name>
</gene>
<keyword evidence="5 7" id="KW-0732">Signal</keyword>
<evidence type="ECO:0000256" key="5">
    <source>
        <dbReference type="ARBA" id="ARBA00022729"/>
    </source>
</evidence>
<protein>
    <recommendedName>
        <fullName evidence="7">Epidermal patterning factor-like protein</fullName>
    </recommendedName>
</protein>
<sequence>MGFPHNHIFAITHTLLLLTLLFFLASTFAQQQPFLAQALSLPQQNAALKGEEDKLIERALIGSSPPRCGGRCNNCGHCEAIQVPVVPQKGFPRSHFMHSTPTIAYSRGDGLSNYKPMKWKCKCGNTIFNP</sequence>
<dbReference type="KEGG" id="soe:110777746"/>
<reference evidence="9" key="2">
    <citation type="submission" date="2025-08" db="UniProtKB">
        <authorList>
            <consortium name="RefSeq"/>
        </authorList>
    </citation>
    <scope>IDENTIFICATION</scope>
    <source>
        <tissue evidence="9">Leaf</tissue>
    </source>
</reference>
<evidence type="ECO:0000313" key="8">
    <source>
        <dbReference type="Proteomes" id="UP000813463"/>
    </source>
</evidence>
<dbReference type="PANTHER" id="PTHR33109">
    <property type="entry name" value="EPIDERMAL PATTERNING FACTOR-LIKE PROTEIN 4"/>
    <property type="match status" value="1"/>
</dbReference>
<evidence type="ECO:0000256" key="1">
    <source>
        <dbReference type="ARBA" id="ARBA00004613"/>
    </source>
</evidence>
<dbReference type="RefSeq" id="XP_021838023.1">
    <property type="nucleotide sequence ID" value="XM_021982331.2"/>
</dbReference>
<dbReference type="OrthoDB" id="614712at2759"/>
<reference evidence="8" key="1">
    <citation type="journal article" date="2021" name="Nat. Commun.">
        <title>Genomic analyses provide insights into spinach domestication and the genetic basis of agronomic traits.</title>
        <authorList>
            <person name="Cai X."/>
            <person name="Sun X."/>
            <person name="Xu C."/>
            <person name="Sun H."/>
            <person name="Wang X."/>
            <person name="Ge C."/>
            <person name="Zhang Z."/>
            <person name="Wang Q."/>
            <person name="Fei Z."/>
            <person name="Jiao C."/>
            <person name="Wang Q."/>
        </authorList>
    </citation>
    <scope>NUCLEOTIDE SEQUENCE [LARGE SCALE GENOMIC DNA]</scope>
    <source>
        <strain evidence="8">cv. Varoflay</strain>
    </source>
</reference>
<evidence type="ECO:0000256" key="3">
    <source>
        <dbReference type="ARBA" id="ARBA00022473"/>
    </source>
</evidence>
<comment type="subcellular location">
    <subcellularLocation>
        <location evidence="1 7">Secreted</location>
    </subcellularLocation>
</comment>
<dbReference type="Pfam" id="PF17181">
    <property type="entry name" value="EPF"/>
    <property type="match status" value="1"/>
</dbReference>
<keyword evidence="4 7" id="KW-0964">Secreted</keyword>
<evidence type="ECO:0000256" key="7">
    <source>
        <dbReference type="RuleBase" id="RU367102"/>
    </source>
</evidence>
<dbReference type="PANTHER" id="PTHR33109:SF7">
    <property type="entry name" value="EPIDERMAL PATTERNING FACTOR-LIKE PROTEIN 2"/>
    <property type="match status" value="1"/>
</dbReference>
<dbReference type="Proteomes" id="UP000813463">
    <property type="component" value="Chromosome 6"/>
</dbReference>
<keyword evidence="3 7" id="KW-0217">Developmental protein</keyword>
<dbReference type="AlphaFoldDB" id="A0A9R0HWB7"/>
<keyword evidence="8" id="KW-1185">Reference proteome</keyword>
<evidence type="ECO:0000313" key="9">
    <source>
        <dbReference type="RefSeq" id="XP_021838023.1"/>
    </source>
</evidence>
<accession>A0A9R0HWB7</accession>
<organism evidence="8 9">
    <name type="scientific">Spinacia oleracea</name>
    <name type="common">Spinach</name>
    <dbReference type="NCBI Taxonomy" id="3562"/>
    <lineage>
        <taxon>Eukaryota</taxon>
        <taxon>Viridiplantae</taxon>
        <taxon>Streptophyta</taxon>
        <taxon>Embryophyta</taxon>
        <taxon>Tracheophyta</taxon>
        <taxon>Spermatophyta</taxon>
        <taxon>Magnoliopsida</taxon>
        <taxon>eudicotyledons</taxon>
        <taxon>Gunneridae</taxon>
        <taxon>Pentapetalae</taxon>
        <taxon>Caryophyllales</taxon>
        <taxon>Chenopodiaceae</taxon>
        <taxon>Chenopodioideae</taxon>
        <taxon>Anserineae</taxon>
        <taxon>Spinacia</taxon>
    </lineage>
</organism>
<comment type="function">
    <text evidence="7">Controls stomatal patterning.</text>
</comment>
<evidence type="ECO:0000256" key="4">
    <source>
        <dbReference type="ARBA" id="ARBA00022525"/>
    </source>
</evidence>
<feature type="signal peptide" evidence="7">
    <location>
        <begin position="1"/>
        <end position="29"/>
    </location>
</feature>
<name>A0A9R0HWB7_SPIOL</name>
<keyword evidence="6" id="KW-1015">Disulfide bond</keyword>
<dbReference type="InterPro" id="IPR039455">
    <property type="entry name" value="EPFL"/>
</dbReference>
<dbReference type="GO" id="GO:0005576">
    <property type="term" value="C:extracellular region"/>
    <property type="evidence" value="ECO:0007669"/>
    <property type="project" value="UniProtKB-SubCell"/>
</dbReference>
<dbReference type="GO" id="GO:0010052">
    <property type="term" value="P:guard cell differentiation"/>
    <property type="evidence" value="ECO:0000318"/>
    <property type="project" value="GO_Central"/>
</dbReference>
<comment type="similarity">
    <text evidence="2 7">Belongs to the plant cysteine rich small secretory peptide family. Epidermal patterning factor subfamily.</text>
</comment>
<evidence type="ECO:0000256" key="2">
    <source>
        <dbReference type="ARBA" id="ARBA00008127"/>
    </source>
</evidence>
<evidence type="ECO:0000256" key="6">
    <source>
        <dbReference type="ARBA" id="ARBA00023157"/>
    </source>
</evidence>
<feature type="chain" id="PRO_5040535986" description="Epidermal patterning factor-like protein" evidence="7">
    <location>
        <begin position="30"/>
        <end position="130"/>
    </location>
</feature>
<dbReference type="GeneID" id="110777746"/>